<sequence length="292" mass="34063">MAVVCDDPLFNINFVRVIESRPCIWNYNLQEYSKRNITEKAWTEIANEVNDTVTNCRERWRNIRTAFLRSLKAPPSGSGKNSKKKYYLSQCLEFLLPYTKSKHHTGNLEALVDYNQHLDDETDQIAEFSEDHETDTPDTVRKSPNRSTSSRYMIEEFMGPNIDETIITPRHPNNKSKIYHSLHPSTPSRYMTDEFTGPTVDETIITSRHPNKKSRICQQTTTNSSISTPADDAFIGWLQQKKGKENVEVYYNLSFLRSLLPDMKKMTEKQNRRFRQKVVALMDDILEDTDMY</sequence>
<dbReference type="GO" id="GO:0003677">
    <property type="term" value="F:DNA binding"/>
    <property type="evidence" value="ECO:0007669"/>
    <property type="project" value="InterPro"/>
</dbReference>
<evidence type="ECO:0000313" key="5">
    <source>
        <dbReference type="RefSeq" id="XP_028127695.1"/>
    </source>
</evidence>
<evidence type="ECO:0000256" key="2">
    <source>
        <dbReference type="SAM" id="MobiDB-lite"/>
    </source>
</evidence>
<dbReference type="InterPro" id="IPR039353">
    <property type="entry name" value="TF_Adf1"/>
</dbReference>
<comment type="subcellular location">
    <subcellularLocation>
        <location evidence="1">Nucleus</location>
    </subcellularLocation>
</comment>
<dbReference type="InParanoid" id="A0A6P7F2E5"/>
<organism evidence="5">
    <name type="scientific">Diabrotica virgifera virgifera</name>
    <name type="common">western corn rootworm</name>
    <dbReference type="NCBI Taxonomy" id="50390"/>
    <lineage>
        <taxon>Eukaryota</taxon>
        <taxon>Metazoa</taxon>
        <taxon>Ecdysozoa</taxon>
        <taxon>Arthropoda</taxon>
        <taxon>Hexapoda</taxon>
        <taxon>Insecta</taxon>
        <taxon>Pterygota</taxon>
        <taxon>Neoptera</taxon>
        <taxon>Endopterygota</taxon>
        <taxon>Coleoptera</taxon>
        <taxon>Polyphaga</taxon>
        <taxon>Cucujiformia</taxon>
        <taxon>Chrysomeloidea</taxon>
        <taxon>Chrysomelidae</taxon>
        <taxon>Galerucinae</taxon>
        <taxon>Diabroticina</taxon>
        <taxon>Diabroticites</taxon>
        <taxon>Diabrotica</taxon>
    </lineage>
</organism>
<feature type="region of interest" description="Disordered" evidence="2">
    <location>
        <begin position="128"/>
        <end position="148"/>
    </location>
</feature>
<dbReference type="PROSITE" id="PS51029">
    <property type="entry name" value="MADF"/>
    <property type="match status" value="1"/>
</dbReference>
<protein>
    <submittedName>
        <fullName evidence="5">Uncharacterized protein LOC114324150</fullName>
    </submittedName>
</protein>
<dbReference type="GO" id="GO:0005667">
    <property type="term" value="C:transcription regulator complex"/>
    <property type="evidence" value="ECO:0007669"/>
    <property type="project" value="TreeGrafter"/>
</dbReference>
<keyword evidence="1" id="KW-0539">Nucleus</keyword>
<dbReference type="SMART" id="SM00595">
    <property type="entry name" value="MADF"/>
    <property type="match status" value="1"/>
</dbReference>
<dbReference type="PROSITE" id="PS51031">
    <property type="entry name" value="BESS"/>
    <property type="match status" value="1"/>
</dbReference>
<proteinExistence type="predicted"/>
<reference evidence="5" key="1">
    <citation type="submission" date="2025-08" db="UniProtKB">
        <authorList>
            <consortium name="RefSeq"/>
        </authorList>
    </citation>
    <scope>IDENTIFICATION</scope>
    <source>
        <tissue evidence="5">Whole insect</tissue>
    </source>
</reference>
<evidence type="ECO:0000256" key="1">
    <source>
        <dbReference type="PROSITE-ProRule" id="PRU00371"/>
    </source>
</evidence>
<gene>
    <name evidence="5" type="primary">LOC114324150</name>
</gene>
<dbReference type="FunCoup" id="A0A6P7F2E5">
    <property type="interactions" value="33"/>
</dbReference>
<dbReference type="GO" id="GO:0005634">
    <property type="term" value="C:nucleus"/>
    <property type="evidence" value="ECO:0007669"/>
    <property type="project" value="UniProtKB-SubCell"/>
</dbReference>
<evidence type="ECO:0000259" key="3">
    <source>
        <dbReference type="PROSITE" id="PS51029"/>
    </source>
</evidence>
<accession>A0A6P7F2E5</accession>
<dbReference type="PANTHER" id="PTHR12243">
    <property type="entry name" value="MADF DOMAIN TRANSCRIPTION FACTOR"/>
    <property type="match status" value="1"/>
</dbReference>
<feature type="domain" description="BESS" evidence="4">
    <location>
        <begin position="249"/>
        <end position="288"/>
    </location>
</feature>
<feature type="domain" description="MADF" evidence="3">
    <location>
        <begin position="13"/>
        <end position="100"/>
    </location>
</feature>
<dbReference type="AlphaFoldDB" id="A0A6P7F2E5"/>
<dbReference type="PANTHER" id="PTHR12243:SF60">
    <property type="entry name" value="SI:CH211-15D5.12-RELATED"/>
    <property type="match status" value="1"/>
</dbReference>
<name>A0A6P7F2E5_DIAVI</name>
<dbReference type="RefSeq" id="XP_028127695.1">
    <property type="nucleotide sequence ID" value="XM_028271894.1"/>
</dbReference>
<feature type="compositionally biased region" description="Basic and acidic residues" evidence="2">
    <location>
        <begin position="129"/>
        <end position="141"/>
    </location>
</feature>
<dbReference type="InterPro" id="IPR006578">
    <property type="entry name" value="MADF-dom"/>
</dbReference>
<evidence type="ECO:0000259" key="4">
    <source>
        <dbReference type="PROSITE" id="PS51031"/>
    </source>
</evidence>
<dbReference type="Pfam" id="PF02944">
    <property type="entry name" value="BESS"/>
    <property type="match status" value="1"/>
</dbReference>
<dbReference type="InterPro" id="IPR004210">
    <property type="entry name" value="BESS_motif"/>
</dbReference>
<dbReference type="Pfam" id="PF10545">
    <property type="entry name" value="MADF_DNA_bdg"/>
    <property type="match status" value="1"/>
</dbReference>
<dbReference type="GO" id="GO:0006357">
    <property type="term" value="P:regulation of transcription by RNA polymerase II"/>
    <property type="evidence" value="ECO:0007669"/>
    <property type="project" value="TreeGrafter"/>
</dbReference>